<dbReference type="EMBL" id="HBUF01033911">
    <property type="protein sequence ID" value="CAG6615783.1"/>
    <property type="molecule type" value="Transcribed_RNA"/>
</dbReference>
<sequence>MILMMVGLPRQMKKLKKKEKYIKKRIEWKLILILITTPSTTLIIGKWKRKEIGDIVVKSLQKTGGEIEAGVRRETEDIGLNHPDTKREIMTEIDTRIMIERSIEILLDLIGEIKVTETEDMIGGKLDRDRRYDRR</sequence>
<organism evidence="1">
    <name type="scientific">Cacopsylla melanoneura</name>
    <dbReference type="NCBI Taxonomy" id="428564"/>
    <lineage>
        <taxon>Eukaryota</taxon>
        <taxon>Metazoa</taxon>
        <taxon>Ecdysozoa</taxon>
        <taxon>Arthropoda</taxon>
        <taxon>Hexapoda</taxon>
        <taxon>Insecta</taxon>
        <taxon>Pterygota</taxon>
        <taxon>Neoptera</taxon>
        <taxon>Paraneoptera</taxon>
        <taxon>Hemiptera</taxon>
        <taxon>Sternorrhyncha</taxon>
        <taxon>Psylloidea</taxon>
        <taxon>Psyllidae</taxon>
        <taxon>Psyllinae</taxon>
        <taxon>Cacopsylla</taxon>
    </lineage>
</organism>
<accession>A0A8D8M0F3</accession>
<dbReference type="EMBL" id="HBUF01510896">
    <property type="protein sequence ID" value="CAG6746656.1"/>
    <property type="molecule type" value="Transcribed_RNA"/>
</dbReference>
<name>A0A8D8M0F3_9HEMI</name>
<dbReference type="AlphaFoldDB" id="A0A8D8M0F3"/>
<evidence type="ECO:0000313" key="1">
    <source>
        <dbReference type="EMBL" id="CAG6615783.1"/>
    </source>
</evidence>
<proteinExistence type="predicted"/>
<protein>
    <submittedName>
        <fullName evidence="1">Uncharacterized protein</fullName>
    </submittedName>
</protein>
<reference evidence="1" key="1">
    <citation type="submission" date="2021-05" db="EMBL/GenBank/DDBJ databases">
        <authorList>
            <person name="Alioto T."/>
            <person name="Alioto T."/>
            <person name="Gomez Garrido J."/>
        </authorList>
    </citation>
    <scope>NUCLEOTIDE SEQUENCE</scope>
</reference>